<keyword evidence="14" id="KW-0560">Oxidoreductase</keyword>
<evidence type="ECO:0000256" key="4">
    <source>
        <dbReference type="ARBA" id="ARBA00022475"/>
    </source>
</evidence>
<feature type="transmembrane region" description="Helical" evidence="13">
    <location>
        <begin position="6"/>
        <end position="23"/>
    </location>
</feature>
<name>A0A7W4JQ61_9PROT</name>
<dbReference type="AlphaFoldDB" id="A0A7W4JQ61"/>
<dbReference type="RefSeq" id="WP_183118093.1">
    <property type="nucleotide sequence ID" value="NZ_JABEQF010000002.1"/>
</dbReference>
<dbReference type="Gene3D" id="1.20.120.1200">
    <property type="entry name" value="NADH-ubiquinone/plastoquinone oxidoreductase chain 6, subunit NuoJ"/>
    <property type="match status" value="1"/>
</dbReference>
<feature type="transmembrane region" description="Helical" evidence="13">
    <location>
        <begin position="30"/>
        <end position="52"/>
    </location>
</feature>
<evidence type="ECO:0000313" key="14">
    <source>
        <dbReference type="EMBL" id="MBB2188899.1"/>
    </source>
</evidence>
<dbReference type="Proteomes" id="UP000555756">
    <property type="component" value="Unassembled WGS sequence"/>
</dbReference>
<keyword evidence="15" id="KW-1185">Reference proteome</keyword>
<feature type="transmembrane region" description="Helical" evidence="13">
    <location>
        <begin position="136"/>
        <end position="158"/>
    </location>
</feature>
<evidence type="ECO:0000256" key="9">
    <source>
        <dbReference type="ARBA" id="ARBA00023027"/>
    </source>
</evidence>
<keyword evidence="5 13" id="KW-0812">Transmembrane</keyword>
<comment type="subunit">
    <text evidence="11">Composed of 13 different subunits. Subunits NuoA, H, J, K, L, M, N constitute the membrane sector of the complex.</text>
</comment>
<comment type="similarity">
    <text evidence="2 13">Belongs to the complex I subunit 6 family.</text>
</comment>
<evidence type="ECO:0000256" key="10">
    <source>
        <dbReference type="ARBA" id="ARBA00023136"/>
    </source>
</evidence>
<keyword evidence="6 13" id="KW-0874">Quinone</keyword>
<dbReference type="EMBL" id="JABEQF010000002">
    <property type="protein sequence ID" value="MBB2188899.1"/>
    <property type="molecule type" value="Genomic_DNA"/>
</dbReference>
<evidence type="ECO:0000256" key="12">
    <source>
        <dbReference type="ARBA" id="ARBA00047712"/>
    </source>
</evidence>
<evidence type="ECO:0000256" key="2">
    <source>
        <dbReference type="ARBA" id="ARBA00005698"/>
    </source>
</evidence>
<evidence type="ECO:0000256" key="6">
    <source>
        <dbReference type="ARBA" id="ARBA00022719"/>
    </source>
</evidence>
<evidence type="ECO:0000256" key="8">
    <source>
        <dbReference type="ARBA" id="ARBA00022989"/>
    </source>
</evidence>
<comment type="subcellular location">
    <subcellularLocation>
        <location evidence="1 13">Cell membrane</location>
        <topology evidence="1 13">Multi-pass membrane protein</topology>
    </subcellularLocation>
</comment>
<keyword evidence="4 13" id="KW-1003">Cell membrane</keyword>
<evidence type="ECO:0000313" key="15">
    <source>
        <dbReference type="Proteomes" id="UP000555756"/>
    </source>
</evidence>
<dbReference type="GO" id="GO:0016491">
    <property type="term" value="F:oxidoreductase activity"/>
    <property type="evidence" value="ECO:0007669"/>
    <property type="project" value="UniProtKB-KW"/>
</dbReference>
<keyword evidence="8 13" id="KW-1133">Transmembrane helix</keyword>
<dbReference type="GO" id="GO:0048038">
    <property type="term" value="F:quinone binding"/>
    <property type="evidence" value="ECO:0007669"/>
    <property type="project" value="UniProtKB-UniRule"/>
</dbReference>
<keyword evidence="7" id="KW-1278">Translocase</keyword>
<gene>
    <name evidence="14" type="primary">nuoJ</name>
    <name evidence="14" type="ORF">HLH34_02835</name>
</gene>
<keyword evidence="10 13" id="KW-0472">Membrane</keyword>
<feature type="transmembrane region" description="Helical" evidence="13">
    <location>
        <begin position="58"/>
        <end position="78"/>
    </location>
</feature>
<comment type="catalytic activity">
    <reaction evidence="12 13">
        <text>a quinone + NADH + 5 H(+)(in) = a quinol + NAD(+) + 4 H(+)(out)</text>
        <dbReference type="Rhea" id="RHEA:57888"/>
        <dbReference type="ChEBI" id="CHEBI:15378"/>
        <dbReference type="ChEBI" id="CHEBI:24646"/>
        <dbReference type="ChEBI" id="CHEBI:57540"/>
        <dbReference type="ChEBI" id="CHEBI:57945"/>
        <dbReference type="ChEBI" id="CHEBI:132124"/>
    </reaction>
</comment>
<evidence type="ECO:0000256" key="5">
    <source>
        <dbReference type="ARBA" id="ARBA00022692"/>
    </source>
</evidence>
<evidence type="ECO:0000256" key="3">
    <source>
        <dbReference type="ARBA" id="ARBA00019907"/>
    </source>
</evidence>
<evidence type="ECO:0000256" key="11">
    <source>
        <dbReference type="ARBA" id="ARBA00025811"/>
    </source>
</evidence>
<dbReference type="Pfam" id="PF00499">
    <property type="entry name" value="Oxidored_q3"/>
    <property type="match status" value="1"/>
</dbReference>
<sequence length="170" mass="18068">MTANLPFLLSALVAVWATFMVVTRAVAIHALLYLVVALLALACVFDVLGAPFAAILEVIVYAGAIMVLFVFVVMMLNLGRPDSLRENTWIAPRIWIGPGLLAALLLAALADALVMAAPGGGRIAVIDTRQVGLALYGPYVLMVELASFLLLAGLVSAFRIGRHIRDEDAP</sequence>
<evidence type="ECO:0000256" key="1">
    <source>
        <dbReference type="ARBA" id="ARBA00004651"/>
    </source>
</evidence>
<dbReference type="InterPro" id="IPR042106">
    <property type="entry name" value="Nuo/plastoQ_OxRdtase_6_NuoJ"/>
</dbReference>
<comment type="function">
    <text evidence="13">NDH-1 shuttles electrons from NADH, via FMN and iron-sulfur (Fe-S) centers, to quinones in the respiratory chain. Couples the redox reaction to proton translocation (for every two electrons transferred, four hydrogen ions are translocated across the cytoplasmic membrane), and thus conserves the redox energy in a proton gradient.</text>
</comment>
<dbReference type="EC" id="7.1.1.-" evidence="13"/>
<evidence type="ECO:0000256" key="13">
    <source>
        <dbReference type="RuleBase" id="RU004429"/>
    </source>
</evidence>
<dbReference type="PANTHER" id="PTHR33269:SF17">
    <property type="entry name" value="NADH-UBIQUINONE OXIDOREDUCTASE CHAIN 6"/>
    <property type="match status" value="1"/>
</dbReference>
<dbReference type="InterPro" id="IPR001457">
    <property type="entry name" value="NADH_UbQ/plastoQ_OxRdtase_su6"/>
</dbReference>
<evidence type="ECO:0000256" key="7">
    <source>
        <dbReference type="ARBA" id="ARBA00022967"/>
    </source>
</evidence>
<protein>
    <recommendedName>
        <fullName evidence="3 13">NADH-quinone oxidoreductase subunit J</fullName>
        <ecNumber evidence="13">7.1.1.-</ecNumber>
    </recommendedName>
</protein>
<feature type="transmembrane region" description="Helical" evidence="13">
    <location>
        <begin position="90"/>
        <end position="116"/>
    </location>
</feature>
<reference evidence="14 15" key="1">
    <citation type="submission" date="2020-04" db="EMBL/GenBank/DDBJ databases">
        <title>Description of novel Gluconacetobacter.</title>
        <authorList>
            <person name="Sombolestani A."/>
        </authorList>
    </citation>
    <scope>NUCLEOTIDE SEQUENCE [LARGE SCALE GENOMIC DNA]</scope>
    <source>
        <strain evidence="14 15">LMG 21311</strain>
    </source>
</reference>
<dbReference type="GO" id="GO:0005886">
    <property type="term" value="C:plasma membrane"/>
    <property type="evidence" value="ECO:0007669"/>
    <property type="project" value="UniProtKB-SubCell"/>
</dbReference>
<dbReference type="NCBIfam" id="NF005162">
    <property type="entry name" value="PRK06638.1-1"/>
    <property type="match status" value="1"/>
</dbReference>
<dbReference type="GO" id="GO:0008137">
    <property type="term" value="F:NADH dehydrogenase (ubiquinone) activity"/>
    <property type="evidence" value="ECO:0007669"/>
    <property type="project" value="UniProtKB-UniRule"/>
</dbReference>
<dbReference type="FunFam" id="1.20.120.1200:FF:000001">
    <property type="entry name" value="NADH-quinone oxidoreductase subunit J"/>
    <property type="match status" value="1"/>
</dbReference>
<dbReference type="PANTHER" id="PTHR33269">
    <property type="entry name" value="NADH-UBIQUINONE OXIDOREDUCTASE CHAIN 6"/>
    <property type="match status" value="1"/>
</dbReference>
<organism evidence="14 15">
    <name type="scientific">Gluconacetobacter azotocaptans</name>
    <dbReference type="NCBI Taxonomy" id="142834"/>
    <lineage>
        <taxon>Bacteria</taxon>
        <taxon>Pseudomonadati</taxon>
        <taxon>Pseudomonadota</taxon>
        <taxon>Alphaproteobacteria</taxon>
        <taxon>Acetobacterales</taxon>
        <taxon>Acetobacteraceae</taxon>
        <taxon>Gluconacetobacter</taxon>
    </lineage>
</organism>
<comment type="caution">
    <text evidence="14">The sequence shown here is derived from an EMBL/GenBank/DDBJ whole genome shotgun (WGS) entry which is preliminary data.</text>
</comment>
<proteinExistence type="inferred from homology"/>
<keyword evidence="9 13" id="KW-0520">NAD</keyword>
<accession>A0A7W4JQ61</accession>